<comment type="caution">
    <text evidence="22">The sequence shown here is derived from an EMBL/GenBank/DDBJ whole genome shotgun (WGS) entry which is preliminary data.</text>
</comment>
<dbReference type="InterPro" id="IPR011006">
    <property type="entry name" value="CheY-like_superfamily"/>
</dbReference>
<dbReference type="SMART" id="SM00304">
    <property type="entry name" value="HAMP"/>
    <property type="match status" value="1"/>
</dbReference>
<evidence type="ECO:0000256" key="16">
    <source>
        <dbReference type="ARBA" id="ARBA00070152"/>
    </source>
</evidence>
<feature type="transmembrane region" description="Helical" evidence="18">
    <location>
        <begin position="7"/>
        <end position="27"/>
    </location>
</feature>
<gene>
    <name evidence="22" type="ORF">H663_013695</name>
</gene>
<reference evidence="22" key="1">
    <citation type="submission" date="2017-04" db="EMBL/GenBank/DDBJ databases">
        <title>Unexpected and diverse lifestyles within the genus Limnohabitans.</title>
        <authorList>
            <person name="Kasalicky V."/>
            <person name="Mehrshad M."/>
            <person name="Andrei S.-A."/>
            <person name="Salcher M."/>
            <person name="Kratochvilova H."/>
            <person name="Simek K."/>
            <person name="Ghai R."/>
        </authorList>
    </citation>
    <scope>NUCLEOTIDE SEQUENCE [LARGE SCALE GENOMIC DNA]</scope>
    <source>
        <strain evidence="22">II-D5</strain>
    </source>
</reference>
<evidence type="ECO:0000256" key="2">
    <source>
        <dbReference type="ARBA" id="ARBA00004370"/>
    </source>
</evidence>
<evidence type="ECO:0000313" key="22">
    <source>
        <dbReference type="EMBL" id="PVE42073.1"/>
    </source>
</evidence>
<dbReference type="CDD" id="cd17546">
    <property type="entry name" value="REC_hyHK_CKI1_RcsC-like"/>
    <property type="match status" value="1"/>
</dbReference>
<evidence type="ECO:0000256" key="18">
    <source>
        <dbReference type="SAM" id="Phobius"/>
    </source>
</evidence>
<evidence type="ECO:0000256" key="7">
    <source>
        <dbReference type="ARBA" id="ARBA00022729"/>
    </source>
</evidence>
<dbReference type="InterPro" id="IPR005467">
    <property type="entry name" value="His_kinase_dom"/>
</dbReference>
<dbReference type="CDD" id="cd06225">
    <property type="entry name" value="HAMP"/>
    <property type="match status" value="1"/>
</dbReference>
<keyword evidence="11 18" id="KW-1133">Transmembrane helix</keyword>
<dbReference type="Pfam" id="PF00672">
    <property type="entry name" value="HAMP"/>
    <property type="match status" value="1"/>
</dbReference>
<dbReference type="SMART" id="SM00448">
    <property type="entry name" value="REC"/>
    <property type="match status" value="1"/>
</dbReference>
<keyword evidence="4 17" id="KW-0597">Phosphoprotein</keyword>
<dbReference type="SMART" id="SM00387">
    <property type="entry name" value="HATPase_c"/>
    <property type="match status" value="1"/>
</dbReference>
<dbReference type="FunFam" id="3.30.565.10:FF:000010">
    <property type="entry name" value="Sensor histidine kinase RcsC"/>
    <property type="match status" value="1"/>
</dbReference>
<dbReference type="Pfam" id="PF17152">
    <property type="entry name" value="CHASE8"/>
    <property type="match status" value="1"/>
</dbReference>
<dbReference type="Pfam" id="PF00512">
    <property type="entry name" value="HisKA"/>
    <property type="match status" value="1"/>
</dbReference>
<dbReference type="PROSITE" id="PS50110">
    <property type="entry name" value="RESPONSE_REGULATORY"/>
    <property type="match status" value="1"/>
</dbReference>
<keyword evidence="10" id="KW-0067">ATP-binding</keyword>
<dbReference type="Gene3D" id="1.10.287.130">
    <property type="match status" value="1"/>
</dbReference>
<dbReference type="GO" id="GO:0005524">
    <property type="term" value="F:ATP binding"/>
    <property type="evidence" value="ECO:0007669"/>
    <property type="project" value="UniProtKB-KW"/>
</dbReference>
<keyword evidence="7" id="KW-0732">Signal</keyword>
<evidence type="ECO:0000259" key="20">
    <source>
        <dbReference type="PROSITE" id="PS50110"/>
    </source>
</evidence>
<evidence type="ECO:0000256" key="10">
    <source>
        <dbReference type="ARBA" id="ARBA00022840"/>
    </source>
</evidence>
<dbReference type="PRINTS" id="PR00344">
    <property type="entry name" value="BCTRLSENSOR"/>
</dbReference>
<dbReference type="EMBL" id="LFYT02000019">
    <property type="protein sequence ID" value="PVE42073.1"/>
    <property type="molecule type" value="Genomic_DNA"/>
</dbReference>
<dbReference type="InterPro" id="IPR033417">
    <property type="entry name" value="CHASE8"/>
</dbReference>
<feature type="domain" description="Response regulatory" evidence="20">
    <location>
        <begin position="515"/>
        <end position="634"/>
    </location>
</feature>
<comment type="subcellular location">
    <subcellularLocation>
        <location evidence="2">Membrane</location>
    </subcellularLocation>
</comment>
<evidence type="ECO:0000256" key="5">
    <source>
        <dbReference type="ARBA" id="ARBA00022679"/>
    </source>
</evidence>
<keyword evidence="12" id="KW-0902">Two-component regulatory system</keyword>
<accession>A0A2T7UBM3</accession>
<dbReference type="InterPro" id="IPR001789">
    <property type="entry name" value="Sig_transdc_resp-reg_receiver"/>
</dbReference>
<dbReference type="PANTHER" id="PTHR45339:SF1">
    <property type="entry name" value="HYBRID SIGNAL TRANSDUCTION HISTIDINE KINASE J"/>
    <property type="match status" value="1"/>
</dbReference>
<feature type="domain" description="HAMP" evidence="21">
    <location>
        <begin position="178"/>
        <end position="231"/>
    </location>
</feature>
<evidence type="ECO:0000256" key="17">
    <source>
        <dbReference type="PROSITE-ProRule" id="PRU00169"/>
    </source>
</evidence>
<evidence type="ECO:0000256" key="9">
    <source>
        <dbReference type="ARBA" id="ARBA00022777"/>
    </source>
</evidence>
<dbReference type="Pfam" id="PF00072">
    <property type="entry name" value="Response_reg"/>
    <property type="match status" value="1"/>
</dbReference>
<dbReference type="SMART" id="SM00388">
    <property type="entry name" value="HisKA"/>
    <property type="match status" value="1"/>
</dbReference>
<dbReference type="AlphaFoldDB" id="A0A2T7UBM3"/>
<dbReference type="Gene3D" id="6.10.340.10">
    <property type="match status" value="1"/>
</dbReference>
<dbReference type="CDD" id="cd16922">
    <property type="entry name" value="HATPase_EvgS-ArcB-TorS-like"/>
    <property type="match status" value="1"/>
</dbReference>
<dbReference type="Proteomes" id="UP000037507">
    <property type="component" value="Unassembled WGS sequence"/>
</dbReference>
<dbReference type="InterPro" id="IPR003594">
    <property type="entry name" value="HATPase_dom"/>
</dbReference>
<dbReference type="SUPFAM" id="SSF55874">
    <property type="entry name" value="ATPase domain of HSP90 chaperone/DNA topoisomerase II/histidine kinase"/>
    <property type="match status" value="1"/>
</dbReference>
<evidence type="ECO:0000256" key="3">
    <source>
        <dbReference type="ARBA" id="ARBA00012438"/>
    </source>
</evidence>
<dbReference type="InterPro" id="IPR003661">
    <property type="entry name" value="HisK_dim/P_dom"/>
</dbReference>
<dbReference type="CDD" id="cd00082">
    <property type="entry name" value="HisKA"/>
    <property type="match status" value="1"/>
</dbReference>
<protein>
    <recommendedName>
        <fullName evidence="16">Virulence sensor protein BvgS</fullName>
        <ecNumber evidence="3">2.7.13.3</ecNumber>
    </recommendedName>
</protein>
<evidence type="ECO:0000256" key="14">
    <source>
        <dbReference type="ARBA" id="ARBA00023136"/>
    </source>
</evidence>
<keyword evidence="9 22" id="KW-0418">Kinase</keyword>
<keyword evidence="14 18" id="KW-0472">Membrane</keyword>
<evidence type="ECO:0000256" key="11">
    <source>
        <dbReference type="ARBA" id="ARBA00022989"/>
    </source>
</evidence>
<dbReference type="InterPro" id="IPR036097">
    <property type="entry name" value="HisK_dim/P_sf"/>
</dbReference>
<keyword evidence="5" id="KW-0808">Transferase</keyword>
<evidence type="ECO:0000256" key="13">
    <source>
        <dbReference type="ARBA" id="ARBA00023026"/>
    </source>
</evidence>
<dbReference type="SUPFAM" id="SSF47384">
    <property type="entry name" value="Homodimeric domain of signal transducing histidine kinase"/>
    <property type="match status" value="1"/>
</dbReference>
<organism evidence="22 23">
    <name type="scientific">Limnohabitans planktonicus II-D5</name>
    <dbReference type="NCBI Taxonomy" id="1293045"/>
    <lineage>
        <taxon>Bacteria</taxon>
        <taxon>Pseudomonadati</taxon>
        <taxon>Pseudomonadota</taxon>
        <taxon>Betaproteobacteria</taxon>
        <taxon>Burkholderiales</taxon>
        <taxon>Comamonadaceae</taxon>
        <taxon>Limnohabitans</taxon>
    </lineage>
</organism>
<evidence type="ECO:0000259" key="21">
    <source>
        <dbReference type="PROSITE" id="PS50885"/>
    </source>
</evidence>
<dbReference type="RefSeq" id="WP_053171071.1">
    <property type="nucleotide sequence ID" value="NZ_LFYT02000019.1"/>
</dbReference>
<dbReference type="Gene3D" id="3.40.50.2300">
    <property type="match status" value="1"/>
</dbReference>
<dbReference type="Pfam" id="PF02518">
    <property type="entry name" value="HATPase_c"/>
    <property type="match status" value="1"/>
</dbReference>
<comment type="function">
    <text evidence="15">Member of the two-component regulatory system BvgS/BvgA. Phosphorylates BvgA via a four-step phosphorelay in response to environmental signals.</text>
</comment>
<dbReference type="InterPro" id="IPR004358">
    <property type="entry name" value="Sig_transdc_His_kin-like_C"/>
</dbReference>
<evidence type="ECO:0000256" key="15">
    <source>
        <dbReference type="ARBA" id="ARBA00058004"/>
    </source>
</evidence>
<dbReference type="SUPFAM" id="SSF52172">
    <property type="entry name" value="CheY-like"/>
    <property type="match status" value="1"/>
</dbReference>
<dbReference type="OrthoDB" id="5519028at2"/>
<feature type="modified residue" description="4-aspartylphosphate" evidence="17">
    <location>
        <position position="564"/>
    </location>
</feature>
<keyword evidence="6 18" id="KW-0812">Transmembrane</keyword>
<dbReference type="InterPro" id="IPR036890">
    <property type="entry name" value="HATPase_C_sf"/>
</dbReference>
<evidence type="ECO:0000313" key="23">
    <source>
        <dbReference type="Proteomes" id="UP000037507"/>
    </source>
</evidence>
<dbReference type="SUPFAM" id="SSF158472">
    <property type="entry name" value="HAMP domain-like"/>
    <property type="match status" value="1"/>
</dbReference>
<dbReference type="PROSITE" id="PS50109">
    <property type="entry name" value="HIS_KIN"/>
    <property type="match status" value="1"/>
</dbReference>
<feature type="domain" description="Histidine kinase" evidence="19">
    <location>
        <begin position="271"/>
        <end position="493"/>
    </location>
</feature>
<evidence type="ECO:0000256" key="1">
    <source>
        <dbReference type="ARBA" id="ARBA00000085"/>
    </source>
</evidence>
<comment type="catalytic activity">
    <reaction evidence="1">
        <text>ATP + protein L-histidine = ADP + protein N-phospho-L-histidine.</text>
        <dbReference type="EC" id="2.7.13.3"/>
    </reaction>
</comment>
<keyword evidence="13" id="KW-0843">Virulence</keyword>
<dbReference type="FunFam" id="1.10.287.130:FF:000004">
    <property type="entry name" value="Ethylene receptor 1"/>
    <property type="match status" value="1"/>
</dbReference>
<dbReference type="InterPro" id="IPR003660">
    <property type="entry name" value="HAMP_dom"/>
</dbReference>
<dbReference type="EC" id="2.7.13.3" evidence="3"/>
<proteinExistence type="predicted"/>
<dbReference type="Gene3D" id="3.30.565.10">
    <property type="entry name" value="Histidine kinase-like ATPase, C-terminal domain"/>
    <property type="match status" value="1"/>
</dbReference>
<evidence type="ECO:0000256" key="4">
    <source>
        <dbReference type="ARBA" id="ARBA00022553"/>
    </source>
</evidence>
<feature type="transmembrane region" description="Helical" evidence="18">
    <location>
        <begin position="147"/>
        <end position="169"/>
    </location>
</feature>
<evidence type="ECO:0000256" key="12">
    <source>
        <dbReference type="ARBA" id="ARBA00023012"/>
    </source>
</evidence>
<evidence type="ECO:0000256" key="6">
    <source>
        <dbReference type="ARBA" id="ARBA00022692"/>
    </source>
</evidence>
<dbReference type="GO" id="GO:0000155">
    <property type="term" value="F:phosphorelay sensor kinase activity"/>
    <property type="evidence" value="ECO:0007669"/>
    <property type="project" value="InterPro"/>
</dbReference>
<dbReference type="PROSITE" id="PS50885">
    <property type="entry name" value="HAMP"/>
    <property type="match status" value="1"/>
</dbReference>
<evidence type="ECO:0000259" key="19">
    <source>
        <dbReference type="PROSITE" id="PS50109"/>
    </source>
</evidence>
<dbReference type="GO" id="GO:0016020">
    <property type="term" value="C:membrane"/>
    <property type="evidence" value="ECO:0007669"/>
    <property type="project" value="UniProtKB-SubCell"/>
</dbReference>
<dbReference type="PANTHER" id="PTHR45339">
    <property type="entry name" value="HYBRID SIGNAL TRANSDUCTION HISTIDINE KINASE J"/>
    <property type="match status" value="1"/>
</dbReference>
<name>A0A2T7UBM3_9BURK</name>
<sequence>MREKLRYILALGIWCVLILFFVVTTLWQASQTLQATQAAAKSLAELAAESNAAAVRFEDRAGAQKQLEIFRHIKNVETVDIFTGATGEQAFAHYPVRASGVAVAEAALIPPVASSRLTLSRYAIRLPIVQDGEHIGVVVVQTRLNDFWWNIVITLLVAVGAMLLAYAVVRHFLVHLIALVIDPILDLAEVMRRITSVHDYSQRAQRQSQDEIGELVAGFNSMLDQIEQKDKALGQYSQQLESEVQARTAELLLAKEHADAANRAKSQFLANMSHEIRTPLNGLIGVSELLVSTDPTEQQKKLISMISSSSSTLLYLINDILDFSKIEAGMLHLEKVPYSPEHAAKQVCALFEPHAQDKGLKLVFEPQADGVPLMILGDPHRFTQIASNLVSNAVKFTTQGQVTVSLSSSAQADGTTRVRCTVQDTGIGISEAETQRLFSAFSQADISMARRYGGSGLGLVISRQLAELMGGQVGFESQPGQGSRFWFEVCGPRLKDIPQEPGNRPSALPQSLDCSVLIAEDNDVNREILVTMLKTAGCSVLQAHNGLEAVQMSATMPYDIILMDVQMPEMDGITAAKTIRAREVALGTVRKPILALTANALADDKANCLAAGMDDYLTKPFMRRQILELIGKWLRTSGD</sequence>
<keyword evidence="8" id="KW-0547">Nucleotide-binding</keyword>
<evidence type="ECO:0000256" key="8">
    <source>
        <dbReference type="ARBA" id="ARBA00022741"/>
    </source>
</evidence>
<keyword evidence="23" id="KW-1185">Reference proteome</keyword>